<dbReference type="AlphaFoldDB" id="A0AB33XGY7"/>
<sequence>MGAQLLKDPTTKIFYDKFQLKISPKKVLEILENRFENANKHGTNQHEKEDRKKAHTLYISEKVMNSVEEYLNEFGAFRENKSVFVQDAIVFYLEHKKKEMKQMLLDKASKL</sequence>
<organism evidence="1 2">
    <name type="scientific">Helicobacter pylori Hp H-42</name>
    <dbReference type="NCBI Taxonomy" id="992047"/>
    <lineage>
        <taxon>Bacteria</taxon>
        <taxon>Pseudomonadati</taxon>
        <taxon>Campylobacterota</taxon>
        <taxon>Epsilonproteobacteria</taxon>
        <taxon>Campylobacterales</taxon>
        <taxon>Helicobacteraceae</taxon>
        <taxon>Helicobacter</taxon>
    </lineage>
</organism>
<reference evidence="1 2" key="1">
    <citation type="submission" date="2012-04" db="EMBL/GenBank/DDBJ databases">
        <title>Genome sequence of Helicobacter pylori Hp H-42.</title>
        <authorList>
            <person name="Blanchard T.G."/>
            <person name="Czinn S.J."/>
            <person name="McCracken C."/>
            <person name="Abolude K."/>
            <person name="Maroo A."/>
            <person name="Santana-Cruz I."/>
            <person name="Tallon L.J."/>
            <person name="Ficke F.W.F."/>
        </authorList>
    </citation>
    <scope>NUCLEOTIDE SEQUENCE [LARGE SCALE GENOMIC DNA]</scope>
    <source>
        <strain evidence="1 2">Hp H-42</strain>
    </source>
</reference>
<dbReference type="EMBL" id="AKON01000010">
    <property type="protein sequence ID" value="EJB62585.1"/>
    <property type="molecule type" value="Genomic_DNA"/>
</dbReference>
<comment type="caution">
    <text evidence="1">The sequence shown here is derived from an EMBL/GenBank/DDBJ whole genome shotgun (WGS) entry which is preliminary data.</text>
</comment>
<accession>A0AB33XGY7</accession>
<proteinExistence type="predicted"/>
<evidence type="ECO:0000313" key="2">
    <source>
        <dbReference type="Proteomes" id="UP000005514"/>
    </source>
</evidence>
<gene>
    <name evidence="1" type="primary">pz8b</name>
    <name evidence="1" type="ORF">HPHPH42_1166</name>
</gene>
<evidence type="ECO:0000313" key="1">
    <source>
        <dbReference type="EMBL" id="EJB62585.1"/>
    </source>
</evidence>
<protein>
    <submittedName>
        <fullName evidence="1">PZ8b</fullName>
    </submittedName>
</protein>
<name>A0AB33XGY7_HELPX</name>
<dbReference type="Proteomes" id="UP000005514">
    <property type="component" value="Unassembled WGS sequence"/>
</dbReference>